<dbReference type="SUPFAM" id="SSF53067">
    <property type="entry name" value="Actin-like ATPase domain"/>
    <property type="match status" value="1"/>
</dbReference>
<dbReference type="PANTHER" id="PTHR18964:SF170">
    <property type="entry name" value="SUGAR KINASE"/>
    <property type="match status" value="1"/>
</dbReference>
<reference evidence="2" key="2">
    <citation type="submission" date="2021-04" db="EMBL/GenBank/DDBJ databases">
        <authorList>
            <person name="Gilroy R."/>
        </authorList>
    </citation>
    <scope>NUCLEOTIDE SEQUENCE</scope>
    <source>
        <strain evidence="2">CHK196-3914</strain>
    </source>
</reference>
<accession>A0A9D2K1I7</accession>
<proteinExistence type="inferred from homology"/>
<dbReference type="Pfam" id="PF00480">
    <property type="entry name" value="ROK"/>
    <property type="match status" value="1"/>
</dbReference>
<comment type="caution">
    <text evidence="2">The sequence shown here is derived from an EMBL/GenBank/DDBJ whole genome shotgun (WGS) entry which is preliminary data.</text>
</comment>
<dbReference type="Proteomes" id="UP000824116">
    <property type="component" value="Unassembled WGS sequence"/>
</dbReference>
<reference evidence="2" key="1">
    <citation type="journal article" date="2021" name="PeerJ">
        <title>Extensive microbial diversity within the chicken gut microbiome revealed by metagenomics and culture.</title>
        <authorList>
            <person name="Gilroy R."/>
            <person name="Ravi A."/>
            <person name="Getino M."/>
            <person name="Pursley I."/>
            <person name="Horton D.L."/>
            <person name="Alikhan N.F."/>
            <person name="Baker D."/>
            <person name="Gharbi K."/>
            <person name="Hall N."/>
            <person name="Watson M."/>
            <person name="Adriaenssens E.M."/>
            <person name="Foster-Nyarko E."/>
            <person name="Jarju S."/>
            <person name="Secka A."/>
            <person name="Antonio M."/>
            <person name="Oren A."/>
            <person name="Chaudhuri R.R."/>
            <person name="La Ragione R."/>
            <person name="Hildebrand F."/>
            <person name="Pallen M.J."/>
        </authorList>
    </citation>
    <scope>NUCLEOTIDE SEQUENCE</scope>
    <source>
        <strain evidence="2">CHK196-3914</strain>
    </source>
</reference>
<dbReference type="CDD" id="cd24152">
    <property type="entry name" value="ASKHA_NBD_ROK-like"/>
    <property type="match status" value="1"/>
</dbReference>
<organism evidence="2 3">
    <name type="scientific">Candidatus Mediterraneibacter stercoravium</name>
    <dbReference type="NCBI Taxonomy" id="2838685"/>
    <lineage>
        <taxon>Bacteria</taxon>
        <taxon>Bacillati</taxon>
        <taxon>Bacillota</taxon>
        <taxon>Clostridia</taxon>
        <taxon>Lachnospirales</taxon>
        <taxon>Lachnospiraceae</taxon>
        <taxon>Mediterraneibacter</taxon>
    </lineage>
</organism>
<evidence type="ECO:0000313" key="2">
    <source>
        <dbReference type="EMBL" id="HIZ75635.1"/>
    </source>
</evidence>
<dbReference type="InterPro" id="IPR043129">
    <property type="entry name" value="ATPase_NBD"/>
</dbReference>
<evidence type="ECO:0000256" key="1">
    <source>
        <dbReference type="ARBA" id="ARBA00006479"/>
    </source>
</evidence>
<protein>
    <submittedName>
        <fullName evidence="2">ROK family protein</fullName>
    </submittedName>
</protein>
<evidence type="ECO:0000313" key="3">
    <source>
        <dbReference type="Proteomes" id="UP000824116"/>
    </source>
</evidence>
<dbReference type="EMBL" id="DXAY01000247">
    <property type="protein sequence ID" value="HIZ75635.1"/>
    <property type="molecule type" value="Genomic_DNA"/>
</dbReference>
<sequence>MKYLVTDIGGTFTKYAVMDEECRFYEKGKIPTAKESVEEFLDMLTELFDNYREVAEGLAISAPGMIDSERGFMYNAGAILCVENLDIVRILEERLKVPVTIENDAKSAALAEMWRGSLQGCQDAAVVILGTGIGGAVFCNGKLLRGRHLFAGEFSYLLSDGDDAMNPEKVLAYTASTAALIGLTARKKGIPREELDGEKVFRMVNQGDPEKIAIGGGISAQPLLIRMIREELEKICGMMPHEISVPEVTVCRYFNDSNLIGALYVHLNAE</sequence>
<dbReference type="PANTHER" id="PTHR18964">
    <property type="entry name" value="ROK (REPRESSOR, ORF, KINASE) FAMILY"/>
    <property type="match status" value="1"/>
</dbReference>
<dbReference type="AlphaFoldDB" id="A0A9D2K1I7"/>
<name>A0A9D2K1I7_9FIRM</name>
<gene>
    <name evidence="2" type="ORF">H9723_10435</name>
</gene>
<comment type="similarity">
    <text evidence="1">Belongs to the ROK (NagC/XylR) family.</text>
</comment>
<dbReference type="Gene3D" id="3.30.420.40">
    <property type="match status" value="3"/>
</dbReference>
<dbReference type="InterPro" id="IPR000600">
    <property type="entry name" value="ROK"/>
</dbReference>